<evidence type="ECO:0000256" key="4">
    <source>
        <dbReference type="ARBA" id="ARBA00023136"/>
    </source>
</evidence>
<evidence type="ECO:0000313" key="7">
    <source>
        <dbReference type="WBParaSite" id="ALUE_0000055101-mRNA-1"/>
    </source>
</evidence>
<dbReference type="AlphaFoldDB" id="A0A0M3HGA6"/>
<evidence type="ECO:0000256" key="5">
    <source>
        <dbReference type="SAM" id="Phobius"/>
    </source>
</evidence>
<evidence type="ECO:0000256" key="2">
    <source>
        <dbReference type="ARBA" id="ARBA00022692"/>
    </source>
</evidence>
<evidence type="ECO:0000256" key="1">
    <source>
        <dbReference type="ARBA" id="ARBA00004370"/>
    </source>
</evidence>
<dbReference type="InterPro" id="IPR045263">
    <property type="entry name" value="GLUT"/>
</dbReference>
<dbReference type="InterPro" id="IPR036259">
    <property type="entry name" value="MFS_trans_sf"/>
</dbReference>
<dbReference type="Pfam" id="PF00083">
    <property type="entry name" value="Sugar_tr"/>
    <property type="match status" value="1"/>
</dbReference>
<keyword evidence="2 5" id="KW-0812">Transmembrane</keyword>
<dbReference type="GO" id="GO:0015149">
    <property type="term" value="F:hexose transmembrane transporter activity"/>
    <property type="evidence" value="ECO:0007669"/>
    <property type="project" value="TreeGrafter"/>
</dbReference>
<sequence>MIVSILMMISQQFTGCTVVFAYSTDMFMNAKLSVDLARYSTLAIGIVYFVFACLAPILIERVGRRSLSLFQLITCDIALILLTIFTALQYYSTVKWASYGSIGALVFYMCVYGVGSPIPWMITGELFTTQVSLILFRF</sequence>
<feature type="transmembrane region" description="Helical" evidence="5">
    <location>
        <begin position="37"/>
        <end position="57"/>
    </location>
</feature>
<feature type="transmembrane region" description="Helical" evidence="5">
    <location>
        <begin position="96"/>
        <end position="115"/>
    </location>
</feature>
<evidence type="ECO:0000313" key="6">
    <source>
        <dbReference type="Proteomes" id="UP000036681"/>
    </source>
</evidence>
<organism evidence="6 7">
    <name type="scientific">Ascaris lumbricoides</name>
    <name type="common">Giant roundworm</name>
    <dbReference type="NCBI Taxonomy" id="6252"/>
    <lineage>
        <taxon>Eukaryota</taxon>
        <taxon>Metazoa</taxon>
        <taxon>Ecdysozoa</taxon>
        <taxon>Nematoda</taxon>
        <taxon>Chromadorea</taxon>
        <taxon>Rhabditida</taxon>
        <taxon>Spirurina</taxon>
        <taxon>Ascaridomorpha</taxon>
        <taxon>Ascaridoidea</taxon>
        <taxon>Ascarididae</taxon>
        <taxon>Ascaris</taxon>
    </lineage>
</organism>
<dbReference type="PANTHER" id="PTHR23503">
    <property type="entry name" value="SOLUTE CARRIER FAMILY 2"/>
    <property type="match status" value="1"/>
</dbReference>
<comment type="subcellular location">
    <subcellularLocation>
        <location evidence="1">Membrane</location>
    </subcellularLocation>
</comment>
<dbReference type="Gene3D" id="1.20.1250.20">
    <property type="entry name" value="MFS general substrate transporter like domains"/>
    <property type="match status" value="1"/>
</dbReference>
<dbReference type="GO" id="GO:0016020">
    <property type="term" value="C:membrane"/>
    <property type="evidence" value="ECO:0007669"/>
    <property type="project" value="UniProtKB-SubCell"/>
</dbReference>
<protein>
    <submittedName>
        <fullName evidence="7">MFS domain-containing protein</fullName>
    </submittedName>
</protein>
<dbReference type="SUPFAM" id="SSF103473">
    <property type="entry name" value="MFS general substrate transporter"/>
    <property type="match status" value="1"/>
</dbReference>
<feature type="transmembrane region" description="Helical" evidence="5">
    <location>
        <begin position="69"/>
        <end position="90"/>
    </location>
</feature>
<dbReference type="WBParaSite" id="ALUE_0000055101-mRNA-1">
    <property type="protein sequence ID" value="ALUE_0000055101-mRNA-1"/>
    <property type="gene ID" value="ALUE_0000055101"/>
</dbReference>
<reference evidence="7" key="1">
    <citation type="submission" date="2017-02" db="UniProtKB">
        <authorList>
            <consortium name="WormBaseParasite"/>
        </authorList>
    </citation>
    <scope>IDENTIFICATION</scope>
</reference>
<keyword evidence="6" id="KW-1185">Reference proteome</keyword>
<dbReference type="InterPro" id="IPR005828">
    <property type="entry name" value="MFS_sugar_transport-like"/>
</dbReference>
<keyword evidence="3 5" id="KW-1133">Transmembrane helix</keyword>
<evidence type="ECO:0000256" key="3">
    <source>
        <dbReference type="ARBA" id="ARBA00022989"/>
    </source>
</evidence>
<accession>A0A0M3HGA6</accession>
<dbReference type="PANTHER" id="PTHR23503:SF121">
    <property type="entry name" value="MAJOR FACILITATOR SUPERFAMILY (MFS) PROFILE DOMAIN-CONTAINING PROTEIN"/>
    <property type="match status" value="1"/>
</dbReference>
<dbReference type="Proteomes" id="UP000036681">
    <property type="component" value="Unplaced"/>
</dbReference>
<name>A0A0M3HGA6_ASCLU</name>
<proteinExistence type="predicted"/>
<keyword evidence="4 5" id="KW-0472">Membrane</keyword>